<evidence type="ECO:0000256" key="5">
    <source>
        <dbReference type="RuleBase" id="RU363019"/>
    </source>
</evidence>
<dbReference type="AlphaFoldDB" id="A0A975GS71"/>
<evidence type="ECO:0000256" key="1">
    <source>
        <dbReference type="ARBA" id="ARBA00002388"/>
    </source>
</evidence>
<dbReference type="GO" id="GO:0006457">
    <property type="term" value="P:protein folding"/>
    <property type="evidence" value="ECO:0007669"/>
    <property type="project" value="InterPro"/>
</dbReference>
<dbReference type="SUPFAM" id="SSF50891">
    <property type="entry name" value="Cyclophilin-like"/>
    <property type="match status" value="1"/>
</dbReference>
<name>A0A975GS71_9BACT</name>
<dbReference type="PANTHER" id="PTHR45625:SF4">
    <property type="entry name" value="PEPTIDYLPROLYL ISOMERASE DOMAIN AND WD REPEAT-CONTAINING PROTEIN 1"/>
    <property type="match status" value="1"/>
</dbReference>
<dbReference type="PRINTS" id="PR00153">
    <property type="entry name" value="CSAPPISMRASE"/>
</dbReference>
<gene>
    <name evidence="7" type="ORF">dnm_077980</name>
</gene>
<evidence type="ECO:0000256" key="2">
    <source>
        <dbReference type="ARBA" id="ARBA00007365"/>
    </source>
</evidence>
<keyword evidence="4 5" id="KW-0413">Isomerase</keyword>
<dbReference type="EC" id="5.2.1.8" evidence="5"/>
<keyword evidence="8" id="KW-1185">Reference proteome</keyword>
<evidence type="ECO:0000256" key="4">
    <source>
        <dbReference type="ARBA" id="ARBA00023235"/>
    </source>
</evidence>
<evidence type="ECO:0000259" key="6">
    <source>
        <dbReference type="PROSITE" id="PS50072"/>
    </source>
</evidence>
<protein>
    <recommendedName>
        <fullName evidence="5">Peptidyl-prolyl cis-trans isomerase</fullName>
        <shortName evidence="5">PPIase</shortName>
        <ecNumber evidence="5">5.2.1.8</ecNumber>
    </recommendedName>
</protein>
<evidence type="ECO:0000256" key="3">
    <source>
        <dbReference type="ARBA" id="ARBA00023110"/>
    </source>
</evidence>
<dbReference type="Proteomes" id="UP000663722">
    <property type="component" value="Chromosome"/>
</dbReference>
<feature type="domain" description="PPIase cyclophilin-type" evidence="6">
    <location>
        <begin position="17"/>
        <end position="172"/>
    </location>
</feature>
<accession>A0A975GS71</accession>
<dbReference type="PROSITE" id="PS50072">
    <property type="entry name" value="CSA_PPIASE_2"/>
    <property type="match status" value="1"/>
</dbReference>
<dbReference type="InterPro" id="IPR044666">
    <property type="entry name" value="Cyclophilin_A-like"/>
</dbReference>
<evidence type="ECO:0000313" key="7">
    <source>
        <dbReference type="EMBL" id="QTA91724.1"/>
    </source>
</evidence>
<dbReference type="InterPro" id="IPR029000">
    <property type="entry name" value="Cyclophilin-like_dom_sf"/>
</dbReference>
<dbReference type="InterPro" id="IPR020892">
    <property type="entry name" value="Cyclophilin-type_PPIase_CS"/>
</dbReference>
<dbReference type="PANTHER" id="PTHR45625">
    <property type="entry name" value="PEPTIDYL-PROLYL CIS-TRANS ISOMERASE-RELATED"/>
    <property type="match status" value="1"/>
</dbReference>
<dbReference type="RefSeq" id="WP_207679380.1">
    <property type="nucleotide sequence ID" value="NZ_CP061800.1"/>
</dbReference>
<comment type="catalytic activity">
    <reaction evidence="5">
        <text>[protein]-peptidylproline (omega=180) = [protein]-peptidylproline (omega=0)</text>
        <dbReference type="Rhea" id="RHEA:16237"/>
        <dbReference type="Rhea" id="RHEA-COMP:10747"/>
        <dbReference type="Rhea" id="RHEA-COMP:10748"/>
        <dbReference type="ChEBI" id="CHEBI:83833"/>
        <dbReference type="ChEBI" id="CHEBI:83834"/>
        <dbReference type="EC" id="5.2.1.8"/>
    </reaction>
</comment>
<keyword evidence="3 5" id="KW-0697">Rotamase</keyword>
<dbReference type="EMBL" id="CP061800">
    <property type="protein sequence ID" value="QTA91724.1"/>
    <property type="molecule type" value="Genomic_DNA"/>
</dbReference>
<dbReference type="Pfam" id="PF00160">
    <property type="entry name" value="Pro_isomerase"/>
    <property type="match status" value="1"/>
</dbReference>
<comment type="function">
    <text evidence="1 5">PPIases accelerate the folding of proteins. It catalyzes the cis-trans isomerization of proline imidic peptide bonds in oligopeptides.</text>
</comment>
<dbReference type="KEGG" id="dmm:dnm_077980"/>
<sequence length="174" mass="19158">MSGIKSDYKEEGERFTAVFETSLGSFEAELYAKECPETVWNFINLAEGRQETMRQGNFYDGLSFHRVIEGFVIQGGCPFGNGTGGPGYKFKDEFDSSLKHDSEGVFSMANAGPGTNGSQFFITLAPTPHLNNRHSVFGKVVKGIEVVRKIGSVKTDAMDKPLESVVMNKVTIQR</sequence>
<reference evidence="7" key="1">
    <citation type="journal article" date="2021" name="Microb. Physiol.">
        <title>Proteogenomic Insights into the Physiology of Marine, Sulfate-Reducing, Filamentous Desulfonema limicola and Desulfonema magnum.</title>
        <authorList>
            <person name="Schnaars V."/>
            <person name="Wohlbrand L."/>
            <person name="Scheve S."/>
            <person name="Hinrichs C."/>
            <person name="Reinhardt R."/>
            <person name="Rabus R."/>
        </authorList>
    </citation>
    <scope>NUCLEOTIDE SEQUENCE</scope>
    <source>
        <strain evidence="7">4be13</strain>
    </source>
</reference>
<dbReference type="InterPro" id="IPR002130">
    <property type="entry name" value="Cyclophilin-type_PPIase_dom"/>
</dbReference>
<organism evidence="7 8">
    <name type="scientific">Desulfonema magnum</name>
    <dbReference type="NCBI Taxonomy" id="45655"/>
    <lineage>
        <taxon>Bacteria</taxon>
        <taxon>Pseudomonadati</taxon>
        <taxon>Thermodesulfobacteriota</taxon>
        <taxon>Desulfobacteria</taxon>
        <taxon>Desulfobacterales</taxon>
        <taxon>Desulfococcaceae</taxon>
        <taxon>Desulfonema</taxon>
    </lineage>
</organism>
<evidence type="ECO:0000313" key="8">
    <source>
        <dbReference type="Proteomes" id="UP000663722"/>
    </source>
</evidence>
<proteinExistence type="inferred from homology"/>
<dbReference type="PIRSF" id="PIRSF001467">
    <property type="entry name" value="Peptidylpro_ismrse"/>
    <property type="match status" value="1"/>
</dbReference>
<dbReference type="PROSITE" id="PS00170">
    <property type="entry name" value="CSA_PPIASE_1"/>
    <property type="match status" value="1"/>
</dbReference>
<comment type="similarity">
    <text evidence="2 5">Belongs to the cyclophilin-type PPIase family.</text>
</comment>
<dbReference type="Gene3D" id="2.40.100.10">
    <property type="entry name" value="Cyclophilin-like"/>
    <property type="match status" value="1"/>
</dbReference>
<dbReference type="GO" id="GO:0003755">
    <property type="term" value="F:peptidyl-prolyl cis-trans isomerase activity"/>
    <property type="evidence" value="ECO:0007669"/>
    <property type="project" value="UniProtKB-UniRule"/>
</dbReference>
<dbReference type="InterPro" id="IPR024936">
    <property type="entry name" value="Cyclophilin-type_PPIase"/>
</dbReference>
<dbReference type="CDD" id="cd00317">
    <property type="entry name" value="cyclophilin"/>
    <property type="match status" value="1"/>
</dbReference>